<keyword evidence="1" id="KW-0539">Nucleus</keyword>
<evidence type="ECO:0000259" key="3">
    <source>
        <dbReference type="PROSITE" id="PS50118"/>
    </source>
</evidence>
<keyword evidence="6" id="KW-1185">Reference proteome</keyword>
<proteinExistence type="predicted"/>
<organism evidence="4 6">
    <name type="scientific">Clarias magur</name>
    <name type="common">Asian catfish</name>
    <name type="synonym">Macropteronotus magur</name>
    <dbReference type="NCBI Taxonomy" id="1594786"/>
    <lineage>
        <taxon>Eukaryota</taxon>
        <taxon>Metazoa</taxon>
        <taxon>Chordata</taxon>
        <taxon>Craniata</taxon>
        <taxon>Vertebrata</taxon>
        <taxon>Euteleostomi</taxon>
        <taxon>Actinopterygii</taxon>
        <taxon>Neopterygii</taxon>
        <taxon>Teleostei</taxon>
        <taxon>Ostariophysi</taxon>
        <taxon>Siluriformes</taxon>
        <taxon>Clariidae</taxon>
        <taxon>Clarias</taxon>
    </lineage>
</organism>
<dbReference type="AlphaFoldDB" id="A0A8J4TNX4"/>
<comment type="caution">
    <text evidence="4">The sequence shown here is derived from an EMBL/GenBank/DDBJ whole genome shotgun (WGS) entry which is preliminary data.</text>
</comment>
<reference evidence="4" key="1">
    <citation type="submission" date="2020-07" db="EMBL/GenBank/DDBJ databases">
        <title>Clarias magur genome sequencing, assembly and annotation.</title>
        <authorList>
            <person name="Kushwaha B."/>
            <person name="Kumar R."/>
            <person name="Das P."/>
            <person name="Joshi C.G."/>
            <person name="Kumar D."/>
            <person name="Nagpure N.S."/>
            <person name="Pandey M."/>
            <person name="Agarwal S."/>
            <person name="Srivastava S."/>
            <person name="Singh M."/>
            <person name="Sahoo L."/>
            <person name="Jayasankar P."/>
            <person name="Meher P.K."/>
            <person name="Koringa P.G."/>
            <person name="Iquebal M.A."/>
            <person name="Das S.P."/>
            <person name="Bit A."/>
            <person name="Patnaik S."/>
            <person name="Patel N."/>
            <person name="Shah T.M."/>
            <person name="Hinsu A."/>
            <person name="Jena J.K."/>
        </authorList>
    </citation>
    <scope>NUCLEOTIDE SEQUENCE</scope>
    <source>
        <strain evidence="4">CIFAMagur01</strain>
        <tissue evidence="4">Testis</tissue>
    </source>
</reference>
<dbReference type="InterPro" id="IPR052856">
    <property type="entry name" value="SOX30_TF"/>
</dbReference>
<dbReference type="SUPFAM" id="SSF47095">
    <property type="entry name" value="HMG-box"/>
    <property type="match status" value="1"/>
</dbReference>
<evidence type="ECO:0000313" key="4">
    <source>
        <dbReference type="EMBL" id="KAF5888508.1"/>
    </source>
</evidence>
<dbReference type="EMBL" id="QNUK01000972">
    <property type="protein sequence ID" value="KAF5888508.1"/>
    <property type="molecule type" value="Genomic_DNA"/>
</dbReference>
<dbReference type="GO" id="GO:0005634">
    <property type="term" value="C:nucleus"/>
    <property type="evidence" value="ECO:0007669"/>
    <property type="project" value="UniProtKB-UniRule"/>
</dbReference>
<name>A0A8J4TNX4_CLAMG</name>
<gene>
    <name evidence="4" type="primary">Sox30</name>
    <name evidence="5" type="ORF">DAT39_021203</name>
    <name evidence="4" type="ORF">DAT39_021787</name>
</gene>
<feature type="non-terminal residue" evidence="4">
    <location>
        <position position="1"/>
    </location>
</feature>
<dbReference type="EMBL" id="QNUK01000865">
    <property type="protein sequence ID" value="KAF5889097.1"/>
    <property type="molecule type" value="Genomic_DNA"/>
</dbReference>
<dbReference type="PANTHER" id="PTHR47279:SF1">
    <property type="entry name" value="TRANSCRIPTION FACTOR SOX-30"/>
    <property type="match status" value="1"/>
</dbReference>
<sequence>MFRTEDRHSLRQYALTASTSGDHPISAEAANDRVRITQLHPATDVPKRSKRRDNGYIKRPMNAYIIWARKHRSVLAEANPTASQGEISEQLGIEWRKLSEEEKMPYFAESHRLKMEHQQQFPDWEYKPRSRQRKQVSVVAAPEPTAPQNNLMFT</sequence>
<dbReference type="OrthoDB" id="6247875at2759"/>
<dbReference type="GO" id="GO:0003677">
    <property type="term" value="F:DNA binding"/>
    <property type="evidence" value="ECO:0007669"/>
    <property type="project" value="UniProtKB-UniRule"/>
</dbReference>
<dbReference type="PROSITE" id="PS50118">
    <property type="entry name" value="HMG_BOX_2"/>
    <property type="match status" value="1"/>
</dbReference>
<dbReference type="Gene3D" id="1.10.30.10">
    <property type="entry name" value="High mobility group box domain"/>
    <property type="match status" value="1"/>
</dbReference>
<evidence type="ECO:0000313" key="6">
    <source>
        <dbReference type="Proteomes" id="UP000727407"/>
    </source>
</evidence>
<protein>
    <submittedName>
        <fullName evidence="4">Transcription factor SOX-30</fullName>
    </submittedName>
</protein>
<keyword evidence="1" id="KW-0238">DNA-binding</keyword>
<dbReference type="Pfam" id="PF00505">
    <property type="entry name" value="HMG_box"/>
    <property type="match status" value="1"/>
</dbReference>
<feature type="domain" description="HMG box" evidence="3">
    <location>
        <begin position="57"/>
        <end position="125"/>
    </location>
</feature>
<feature type="DNA-binding region" description="HMG box" evidence="1">
    <location>
        <begin position="57"/>
        <end position="125"/>
    </location>
</feature>
<evidence type="ECO:0000256" key="1">
    <source>
        <dbReference type="PROSITE-ProRule" id="PRU00267"/>
    </source>
</evidence>
<dbReference type="InterPro" id="IPR036910">
    <property type="entry name" value="HMG_box_dom_sf"/>
</dbReference>
<feature type="region of interest" description="Disordered" evidence="2">
    <location>
        <begin position="135"/>
        <end position="154"/>
    </location>
</feature>
<evidence type="ECO:0000313" key="5">
    <source>
        <dbReference type="EMBL" id="KAF5889097.1"/>
    </source>
</evidence>
<dbReference type="SMART" id="SM00398">
    <property type="entry name" value="HMG"/>
    <property type="match status" value="1"/>
</dbReference>
<dbReference type="PANTHER" id="PTHR47279">
    <property type="entry name" value="TRANSCRIPTION FACTOR SOX-30"/>
    <property type="match status" value="1"/>
</dbReference>
<dbReference type="Proteomes" id="UP000727407">
    <property type="component" value="Unassembled WGS sequence"/>
</dbReference>
<evidence type="ECO:0000256" key="2">
    <source>
        <dbReference type="SAM" id="MobiDB-lite"/>
    </source>
</evidence>
<accession>A0A8J4TNX4</accession>
<dbReference type="InterPro" id="IPR009071">
    <property type="entry name" value="HMG_box_dom"/>
</dbReference>